<evidence type="ECO:0000313" key="13">
    <source>
        <dbReference type="EMBL" id="KAK3781667.1"/>
    </source>
</evidence>
<feature type="region of interest" description="Disordered" evidence="10">
    <location>
        <begin position="77"/>
        <end position="96"/>
    </location>
</feature>
<dbReference type="GO" id="GO:0008270">
    <property type="term" value="F:zinc ion binding"/>
    <property type="evidence" value="ECO:0007669"/>
    <property type="project" value="UniProtKB-KW"/>
</dbReference>
<dbReference type="InterPro" id="IPR017907">
    <property type="entry name" value="Znf_RING_CS"/>
</dbReference>
<dbReference type="GO" id="GO:0016020">
    <property type="term" value="C:membrane"/>
    <property type="evidence" value="ECO:0007669"/>
    <property type="project" value="UniProtKB-SubCell"/>
</dbReference>
<comment type="subcellular location">
    <subcellularLocation>
        <location evidence="1">Membrane</location>
        <topology evidence="1">Multi-pass membrane protein</topology>
    </subcellularLocation>
</comment>
<keyword evidence="14" id="KW-1185">Reference proteome</keyword>
<evidence type="ECO:0000259" key="12">
    <source>
        <dbReference type="PROSITE" id="PS50089"/>
    </source>
</evidence>
<feature type="domain" description="RING-type" evidence="12">
    <location>
        <begin position="530"/>
        <end position="568"/>
    </location>
</feature>
<dbReference type="GO" id="GO:0061630">
    <property type="term" value="F:ubiquitin protein ligase activity"/>
    <property type="evidence" value="ECO:0007669"/>
    <property type="project" value="InterPro"/>
</dbReference>
<accession>A0AAE1DT27</accession>
<dbReference type="PROSITE" id="PS00518">
    <property type="entry name" value="ZF_RING_1"/>
    <property type="match status" value="1"/>
</dbReference>
<comment type="caution">
    <text evidence="13">The sequence shown here is derived from an EMBL/GenBank/DDBJ whole genome shotgun (WGS) entry which is preliminary data.</text>
</comment>
<dbReference type="PANTHER" id="PTHR15860">
    <property type="entry name" value="UNCHARACTERIZED RING FINGER-CONTAINING PROTEIN"/>
    <property type="match status" value="1"/>
</dbReference>
<evidence type="ECO:0000313" key="14">
    <source>
        <dbReference type="Proteomes" id="UP001283361"/>
    </source>
</evidence>
<keyword evidence="7 11" id="KW-1133">Transmembrane helix</keyword>
<evidence type="ECO:0000256" key="7">
    <source>
        <dbReference type="ARBA" id="ARBA00022989"/>
    </source>
</evidence>
<protein>
    <recommendedName>
        <fullName evidence="12">RING-type domain-containing protein</fullName>
    </recommendedName>
</protein>
<proteinExistence type="predicted"/>
<feature type="compositionally biased region" description="Gly residues" evidence="10">
    <location>
        <begin position="255"/>
        <end position="275"/>
    </location>
</feature>
<feature type="region of interest" description="Disordered" evidence="10">
    <location>
        <begin position="125"/>
        <end position="289"/>
    </location>
</feature>
<feature type="transmembrane region" description="Helical" evidence="11">
    <location>
        <begin position="358"/>
        <end position="381"/>
    </location>
</feature>
<feature type="transmembrane region" description="Helical" evidence="11">
    <location>
        <begin position="444"/>
        <end position="466"/>
    </location>
</feature>
<keyword evidence="2 11" id="KW-0812">Transmembrane</keyword>
<evidence type="ECO:0000256" key="8">
    <source>
        <dbReference type="ARBA" id="ARBA00023136"/>
    </source>
</evidence>
<evidence type="ECO:0000256" key="2">
    <source>
        <dbReference type="ARBA" id="ARBA00022692"/>
    </source>
</evidence>
<dbReference type="Pfam" id="PF13920">
    <property type="entry name" value="zf-C3HC4_3"/>
    <property type="match status" value="1"/>
</dbReference>
<feature type="compositionally biased region" description="Low complexity" evidence="10">
    <location>
        <begin position="189"/>
        <end position="201"/>
    </location>
</feature>
<evidence type="ECO:0000256" key="5">
    <source>
        <dbReference type="ARBA" id="ARBA00022786"/>
    </source>
</evidence>
<feature type="transmembrane region" description="Helical" evidence="11">
    <location>
        <begin position="401"/>
        <end position="423"/>
    </location>
</feature>
<feature type="transmembrane region" description="Helical" evidence="11">
    <location>
        <begin position="478"/>
        <end position="502"/>
    </location>
</feature>
<keyword evidence="8 11" id="KW-0472">Membrane</keyword>
<evidence type="ECO:0000256" key="10">
    <source>
        <dbReference type="SAM" id="MobiDB-lite"/>
    </source>
</evidence>
<dbReference type="CDD" id="cd16532">
    <property type="entry name" value="RING-HC_RNFT1-like"/>
    <property type="match status" value="1"/>
</dbReference>
<dbReference type="SUPFAM" id="SSF57850">
    <property type="entry name" value="RING/U-box"/>
    <property type="match status" value="1"/>
</dbReference>
<dbReference type="AlphaFoldDB" id="A0AAE1DT27"/>
<feature type="compositionally biased region" description="Low complexity" evidence="10">
    <location>
        <begin position="155"/>
        <end position="177"/>
    </location>
</feature>
<evidence type="ECO:0000256" key="3">
    <source>
        <dbReference type="ARBA" id="ARBA00022723"/>
    </source>
</evidence>
<evidence type="ECO:0000256" key="6">
    <source>
        <dbReference type="ARBA" id="ARBA00022833"/>
    </source>
</evidence>
<keyword evidence="4 9" id="KW-0863">Zinc-finger</keyword>
<evidence type="ECO:0000256" key="4">
    <source>
        <dbReference type="ARBA" id="ARBA00022771"/>
    </source>
</evidence>
<dbReference type="GO" id="GO:1904294">
    <property type="term" value="P:positive regulation of ERAD pathway"/>
    <property type="evidence" value="ECO:0007669"/>
    <property type="project" value="InterPro"/>
</dbReference>
<name>A0AAE1DT27_9GAST</name>
<dbReference type="SMART" id="SM00184">
    <property type="entry name" value="RING"/>
    <property type="match status" value="1"/>
</dbReference>
<evidence type="ECO:0000256" key="9">
    <source>
        <dbReference type="PROSITE-ProRule" id="PRU00175"/>
    </source>
</evidence>
<keyword evidence="5" id="KW-0833">Ubl conjugation pathway</keyword>
<dbReference type="PROSITE" id="PS50089">
    <property type="entry name" value="ZF_RING_2"/>
    <property type="match status" value="1"/>
</dbReference>
<keyword evidence="6" id="KW-0862">Zinc</keyword>
<dbReference type="InterPro" id="IPR044235">
    <property type="entry name" value="RNFT1/2"/>
</dbReference>
<feature type="compositionally biased region" description="Low complexity" evidence="10">
    <location>
        <begin position="9"/>
        <end position="24"/>
    </location>
</feature>
<dbReference type="InterPro" id="IPR001841">
    <property type="entry name" value="Znf_RING"/>
</dbReference>
<evidence type="ECO:0000256" key="11">
    <source>
        <dbReference type="SAM" id="Phobius"/>
    </source>
</evidence>
<dbReference type="PANTHER" id="PTHR15860:SF0">
    <property type="entry name" value="LP20373P"/>
    <property type="match status" value="1"/>
</dbReference>
<dbReference type="Proteomes" id="UP001283361">
    <property type="component" value="Unassembled WGS sequence"/>
</dbReference>
<feature type="region of interest" description="Disordered" evidence="10">
    <location>
        <begin position="1"/>
        <end position="24"/>
    </location>
</feature>
<dbReference type="Gene3D" id="3.30.40.10">
    <property type="entry name" value="Zinc/RING finger domain, C3HC4 (zinc finger)"/>
    <property type="match status" value="1"/>
</dbReference>
<dbReference type="EMBL" id="JAWDGP010002612">
    <property type="protein sequence ID" value="KAK3781667.1"/>
    <property type="molecule type" value="Genomic_DNA"/>
</dbReference>
<dbReference type="InterPro" id="IPR013083">
    <property type="entry name" value="Znf_RING/FYVE/PHD"/>
</dbReference>
<reference evidence="13" key="1">
    <citation type="journal article" date="2023" name="G3 (Bethesda)">
        <title>A reference genome for the long-term kleptoplast-retaining sea slug Elysia crispata morphotype clarki.</title>
        <authorList>
            <person name="Eastman K.E."/>
            <person name="Pendleton A.L."/>
            <person name="Shaikh M.A."/>
            <person name="Suttiyut T."/>
            <person name="Ogas R."/>
            <person name="Tomko P."/>
            <person name="Gavelis G."/>
            <person name="Widhalm J.R."/>
            <person name="Wisecaver J.H."/>
        </authorList>
    </citation>
    <scope>NUCLEOTIDE SEQUENCE</scope>
    <source>
        <strain evidence="13">ECLA1</strain>
    </source>
</reference>
<feature type="transmembrane region" description="Helical" evidence="11">
    <location>
        <begin position="325"/>
        <end position="346"/>
    </location>
</feature>
<sequence>MSSPPPDEGLPSSSSSSQQGQSLRWSLQNFPVPLQFQARIPRSPLSVAQELLPNFPSQIAHSQHHRHISNMPDDEYIDLQQGQGRPDQQQTPHQFQMSLQQHIQQQLQQQFQRQLQLNLQGGDAAQGGPVVLPEPPDTVVDLDENSIDNSDGIRRASGSRLSSALSGVSSTSSRGLLETLLRSAQVATSTSHQNSSNNSSGGSRGAEGSGISRGNNGAEGGATLVGLGRGNGGASNNGPSPLSLGPAHHHHQYHGNGGGEGDGAGPSVGPSGSGGASQTSNRASAAGQGPQQPAELTLLYKWAAESGIFILLLLLHFLYDHRLGLLVFLCLGGTFYYTNMKLVHAIHQSAVREQSRSWFGFLNLFWLCGFLTLNIFILYYVFSDQKLWRVLFFQMASVEDISVWTLLWCVVMTDYIIKFLTVISKSLLAMSQPLCKNYRRRGKYYLLIESISQLYRQVVTVIPWLYYLNDSTRTSMWFAFITEAVYLGFKSWSVWGSVQFLYSSFQRFQSNTSFGTKPSSSDLLERGSQCPICQDTVNEPVMLPCKHIFCEQCVTIWFDREKTCPMCRAEITTESPMWKDGNTSSHLQWH</sequence>
<keyword evidence="3" id="KW-0479">Metal-binding</keyword>
<organism evidence="13 14">
    <name type="scientific">Elysia crispata</name>
    <name type="common">lettuce slug</name>
    <dbReference type="NCBI Taxonomy" id="231223"/>
    <lineage>
        <taxon>Eukaryota</taxon>
        <taxon>Metazoa</taxon>
        <taxon>Spiralia</taxon>
        <taxon>Lophotrochozoa</taxon>
        <taxon>Mollusca</taxon>
        <taxon>Gastropoda</taxon>
        <taxon>Heterobranchia</taxon>
        <taxon>Euthyneura</taxon>
        <taxon>Panpulmonata</taxon>
        <taxon>Sacoglossa</taxon>
        <taxon>Placobranchoidea</taxon>
        <taxon>Plakobranchidae</taxon>
        <taxon>Elysia</taxon>
    </lineage>
</organism>
<feature type="compositionally biased region" description="Low complexity" evidence="10">
    <location>
        <begin position="80"/>
        <end position="96"/>
    </location>
</feature>
<evidence type="ECO:0000256" key="1">
    <source>
        <dbReference type="ARBA" id="ARBA00004141"/>
    </source>
</evidence>
<gene>
    <name evidence="13" type="ORF">RRG08_043578</name>
</gene>